<gene>
    <name evidence="2" type="ORF">PsYK624_088930</name>
</gene>
<evidence type="ECO:0000256" key="1">
    <source>
        <dbReference type="SAM" id="MobiDB-lite"/>
    </source>
</evidence>
<reference evidence="2 3" key="1">
    <citation type="submission" date="2021-08" db="EMBL/GenBank/DDBJ databases">
        <title>Draft Genome Sequence of Phanerochaete sordida strain YK-624.</title>
        <authorList>
            <person name="Mori T."/>
            <person name="Dohra H."/>
            <person name="Suzuki T."/>
            <person name="Kawagishi H."/>
            <person name="Hirai H."/>
        </authorList>
    </citation>
    <scope>NUCLEOTIDE SEQUENCE [LARGE SCALE GENOMIC DNA]</scope>
    <source>
        <strain evidence="2 3">YK-624</strain>
    </source>
</reference>
<sequence length="105" mass="11052">MRACSSDGHVMPSSMVIAPPSPSSTALPAVLPSSSLRICLDILTPGAFSELPIFLAGERCWMVTASPARTRVQERGLSCFHAPRTAPSMEMFCATKILSPSGSSV</sequence>
<protein>
    <submittedName>
        <fullName evidence="2">Uncharacterized protein</fullName>
    </submittedName>
</protein>
<dbReference type="AlphaFoldDB" id="A0A9P3GBJ0"/>
<dbReference type="Proteomes" id="UP000703269">
    <property type="component" value="Unassembled WGS sequence"/>
</dbReference>
<proteinExistence type="predicted"/>
<evidence type="ECO:0000313" key="2">
    <source>
        <dbReference type="EMBL" id="GJE92737.1"/>
    </source>
</evidence>
<dbReference type="EMBL" id="BPQB01000028">
    <property type="protein sequence ID" value="GJE92737.1"/>
    <property type="molecule type" value="Genomic_DNA"/>
</dbReference>
<comment type="caution">
    <text evidence="2">The sequence shown here is derived from an EMBL/GenBank/DDBJ whole genome shotgun (WGS) entry which is preliminary data.</text>
</comment>
<accession>A0A9P3GBJ0</accession>
<feature type="region of interest" description="Disordered" evidence="1">
    <location>
        <begin position="1"/>
        <end position="26"/>
    </location>
</feature>
<organism evidence="2 3">
    <name type="scientific">Phanerochaete sordida</name>
    <dbReference type="NCBI Taxonomy" id="48140"/>
    <lineage>
        <taxon>Eukaryota</taxon>
        <taxon>Fungi</taxon>
        <taxon>Dikarya</taxon>
        <taxon>Basidiomycota</taxon>
        <taxon>Agaricomycotina</taxon>
        <taxon>Agaricomycetes</taxon>
        <taxon>Polyporales</taxon>
        <taxon>Phanerochaetaceae</taxon>
        <taxon>Phanerochaete</taxon>
    </lineage>
</organism>
<evidence type="ECO:0000313" key="3">
    <source>
        <dbReference type="Proteomes" id="UP000703269"/>
    </source>
</evidence>
<keyword evidence="3" id="KW-1185">Reference proteome</keyword>
<name>A0A9P3GBJ0_9APHY</name>